<protein>
    <submittedName>
        <fullName evidence="2">Uncharacterized protein</fullName>
    </submittedName>
</protein>
<feature type="compositionally biased region" description="Basic and acidic residues" evidence="1">
    <location>
        <begin position="115"/>
        <end position="126"/>
    </location>
</feature>
<organism evidence="2 3">
    <name type="scientific">Streptomyces yokosukanensis</name>
    <dbReference type="NCBI Taxonomy" id="67386"/>
    <lineage>
        <taxon>Bacteria</taxon>
        <taxon>Bacillati</taxon>
        <taxon>Actinomycetota</taxon>
        <taxon>Actinomycetes</taxon>
        <taxon>Kitasatosporales</taxon>
        <taxon>Streptomycetaceae</taxon>
        <taxon>Streptomyces</taxon>
    </lineage>
</organism>
<comment type="caution">
    <text evidence="2">The sequence shown here is derived from an EMBL/GenBank/DDBJ whole genome shotgun (WGS) entry which is preliminary data.</text>
</comment>
<dbReference type="Proteomes" id="UP000053127">
    <property type="component" value="Unassembled WGS sequence"/>
</dbReference>
<dbReference type="PROSITE" id="PS51257">
    <property type="entry name" value="PROKAR_LIPOPROTEIN"/>
    <property type="match status" value="1"/>
</dbReference>
<gene>
    <name evidence="2" type="ORF">AQI95_18135</name>
</gene>
<dbReference type="OrthoDB" id="4800194at2"/>
<dbReference type="RefSeq" id="WP_067124219.1">
    <property type="nucleotide sequence ID" value="NZ_JBFACD010000035.1"/>
</dbReference>
<dbReference type="STRING" id="67386.AQI95_18135"/>
<evidence type="ECO:0000313" key="2">
    <source>
        <dbReference type="EMBL" id="KUN04809.1"/>
    </source>
</evidence>
<feature type="region of interest" description="Disordered" evidence="1">
    <location>
        <begin position="87"/>
        <end position="134"/>
    </location>
</feature>
<accession>A0A117Q2P7</accession>
<name>A0A117Q2P7_9ACTN</name>
<keyword evidence="3" id="KW-1185">Reference proteome</keyword>
<dbReference type="EMBL" id="LMWN01000024">
    <property type="protein sequence ID" value="KUN04809.1"/>
    <property type="molecule type" value="Genomic_DNA"/>
</dbReference>
<reference evidence="2 3" key="1">
    <citation type="submission" date="2015-10" db="EMBL/GenBank/DDBJ databases">
        <title>Draft genome sequence of Streptomyces yokosukanensis DSM 40224, type strain for the species Streptomyces yokosukanensis.</title>
        <authorList>
            <person name="Ruckert C."/>
            <person name="Winkler A."/>
            <person name="Kalinowski J."/>
            <person name="Kampfer P."/>
            <person name="Glaeser S."/>
        </authorList>
    </citation>
    <scope>NUCLEOTIDE SEQUENCE [LARGE SCALE GENOMIC DNA]</scope>
    <source>
        <strain evidence="2 3">DSM 40224</strain>
    </source>
</reference>
<evidence type="ECO:0000313" key="3">
    <source>
        <dbReference type="Proteomes" id="UP000053127"/>
    </source>
</evidence>
<sequence length="313" mass="34045">MRKVLPLALTGLFALSACQFTDQDDPVDESRRLDSMAALPLHTYLPDPASDGAKAIGRAQWLLGKQCMVRLGFSGFRVLDVEAVESTYPVRQGESSSPDTPGDDNPYGVVDPDLASERGYHNRRPDASAQPQEWPADQYAALTGRFESHGGSGAAHGRRIPEGGCLGQATRKIYGSPPTATKVNGLKLSGYYSLAMELWYESRKQAGKDPGWKKADRAWSACMKKKGFHYADPDEASLDSDWFGHGKPSDKERKTAAADAHCKLDTGYVPAVHALEAHAQKSVIARNKQKLEAMRAADERAVRSARTIVADAT</sequence>
<proteinExistence type="predicted"/>
<evidence type="ECO:0000256" key="1">
    <source>
        <dbReference type="SAM" id="MobiDB-lite"/>
    </source>
</evidence>
<dbReference type="AlphaFoldDB" id="A0A117Q2P7"/>